<sequence length="286" mass="31355">MRTLFHRKALSGRVGVLFGQDHIWLTSNDTTPCFASRPVNGPQGWRSALDELFTLHHLERRRVCVALASGLYQQVQIDKPQVPASELAGALPWAIKDFVSEPLGQLVMDYVDLPTPPSSQARISVVTAPRARIQSIVDAVNAVAELESITTEELALAQLFPVDDTPRLLLWQPAGHELHLLVFRQGALCFSRALRGFKHLATAGSVNEDIDSLALEIQRSLDYLQGQLKLPECGSLQLALISPALGELVQRLDQTFGFNVSAMANKAILNGMDYLSPFALLQGEPS</sequence>
<dbReference type="InterPro" id="IPR043129">
    <property type="entry name" value="ATPase_NBD"/>
</dbReference>
<accession>A0A5J6X2A1</accession>
<keyword evidence="2" id="KW-1185">Reference proteome</keyword>
<name>A0A5J6X2A1_9GAMM</name>
<gene>
    <name evidence="1" type="ORF">FE240_14925</name>
</gene>
<evidence type="ECO:0000313" key="1">
    <source>
        <dbReference type="EMBL" id="QFI55865.1"/>
    </source>
</evidence>
<dbReference type="AlphaFoldDB" id="A0A5J6X2A1"/>
<dbReference type="EMBL" id="CP040449">
    <property type="protein sequence ID" value="QFI55865.1"/>
    <property type="molecule type" value="Genomic_DNA"/>
</dbReference>
<protein>
    <submittedName>
        <fullName evidence="1">MSHA biogenesis protein MshI</fullName>
    </submittedName>
</protein>
<dbReference type="SUPFAM" id="SSF53067">
    <property type="entry name" value="Actin-like ATPase domain"/>
    <property type="match status" value="1"/>
</dbReference>
<dbReference type="KEGG" id="asim:FE240_14925"/>
<dbReference type="Gene3D" id="3.30.420.380">
    <property type="match status" value="1"/>
</dbReference>
<organism evidence="1 2">
    <name type="scientific">Aeromonas simiae</name>
    <dbReference type="NCBI Taxonomy" id="218936"/>
    <lineage>
        <taxon>Bacteria</taxon>
        <taxon>Pseudomonadati</taxon>
        <taxon>Pseudomonadota</taxon>
        <taxon>Gammaproteobacteria</taxon>
        <taxon>Aeromonadales</taxon>
        <taxon>Aeromonadaceae</taxon>
        <taxon>Aeromonas</taxon>
    </lineage>
</organism>
<dbReference type="RefSeq" id="WP_193002014.1">
    <property type="nucleotide sequence ID" value="NZ_CP040449.1"/>
</dbReference>
<reference evidence="1 2" key="1">
    <citation type="submission" date="2019-05" db="EMBL/GenBank/DDBJ databases">
        <title>OXA-830, a novel chromosomally encoded expanded-spectrum class D beta-lactamase in Aeromonas simiae.</title>
        <authorList>
            <person name="Zhou W."/>
            <person name="Chen Q."/>
        </authorList>
    </citation>
    <scope>NUCLEOTIDE SEQUENCE [LARGE SCALE GENOMIC DNA]</scope>
    <source>
        <strain evidence="1 2">A6</strain>
    </source>
</reference>
<evidence type="ECO:0000313" key="2">
    <source>
        <dbReference type="Proteomes" id="UP000594034"/>
    </source>
</evidence>
<proteinExistence type="predicted"/>
<dbReference type="Proteomes" id="UP000594034">
    <property type="component" value="Chromosome"/>
</dbReference>